<dbReference type="SUPFAM" id="SSF48726">
    <property type="entry name" value="Immunoglobulin"/>
    <property type="match status" value="2"/>
</dbReference>
<dbReference type="PANTHER" id="PTHR21063:SF4">
    <property type="entry name" value="CD48 ANTIGEN-RELATED"/>
    <property type="match status" value="1"/>
</dbReference>
<dbReference type="Ensembl" id="ENSCCRT00000006779.2">
    <property type="protein sequence ID" value="ENSCCRP00000006154.2"/>
    <property type="gene ID" value="ENSCCRG00000003635.2"/>
</dbReference>
<reference evidence="3" key="2">
    <citation type="submission" date="2025-09" db="UniProtKB">
        <authorList>
            <consortium name="Ensembl"/>
        </authorList>
    </citation>
    <scope>IDENTIFICATION</scope>
</reference>
<dbReference type="PROSITE" id="PS50835">
    <property type="entry name" value="IG_LIKE"/>
    <property type="match status" value="1"/>
</dbReference>
<dbReference type="PANTHER" id="PTHR21063">
    <property type="entry name" value="LFA-3"/>
    <property type="match status" value="1"/>
</dbReference>
<dbReference type="InterPro" id="IPR013106">
    <property type="entry name" value="Ig_V-set"/>
</dbReference>
<keyword evidence="1" id="KW-0812">Transmembrane</keyword>
<dbReference type="InterPro" id="IPR007110">
    <property type="entry name" value="Ig-like_dom"/>
</dbReference>
<dbReference type="GeneTree" id="ENSGT01050000244806"/>
<dbReference type="CDD" id="cd00096">
    <property type="entry name" value="Ig"/>
    <property type="match status" value="1"/>
</dbReference>
<feature type="domain" description="Ig-like" evidence="2">
    <location>
        <begin position="149"/>
        <end position="234"/>
    </location>
</feature>
<name>A0A8C0YAT2_CYPCA</name>
<dbReference type="InterPro" id="IPR013783">
    <property type="entry name" value="Ig-like_fold"/>
</dbReference>
<accession>A0A8C0YAT2</accession>
<proteinExistence type="predicted"/>
<dbReference type="Proteomes" id="UP001108240">
    <property type="component" value="Unplaced"/>
</dbReference>
<dbReference type="SMART" id="SM00409">
    <property type="entry name" value="IG"/>
    <property type="match status" value="2"/>
</dbReference>
<keyword evidence="1" id="KW-0472">Membrane</keyword>
<keyword evidence="4" id="KW-1185">Reference proteome</keyword>
<keyword evidence="1" id="KW-1133">Transmembrane helix</keyword>
<feature type="transmembrane region" description="Helical" evidence="1">
    <location>
        <begin position="252"/>
        <end position="274"/>
    </location>
</feature>
<evidence type="ECO:0000313" key="4">
    <source>
        <dbReference type="Proteomes" id="UP001108240"/>
    </source>
</evidence>
<feature type="transmembrane region" description="Helical" evidence="1">
    <location>
        <begin position="21"/>
        <end position="41"/>
    </location>
</feature>
<dbReference type="InterPro" id="IPR003599">
    <property type="entry name" value="Ig_sub"/>
</dbReference>
<reference evidence="3" key="1">
    <citation type="submission" date="2025-08" db="UniProtKB">
        <authorList>
            <consortium name="Ensembl"/>
        </authorList>
    </citation>
    <scope>IDENTIFICATION</scope>
</reference>
<evidence type="ECO:0000256" key="1">
    <source>
        <dbReference type="SAM" id="Phobius"/>
    </source>
</evidence>
<dbReference type="Pfam" id="PF07686">
    <property type="entry name" value="V-set"/>
    <property type="match status" value="1"/>
</dbReference>
<evidence type="ECO:0000259" key="2">
    <source>
        <dbReference type="PROSITE" id="PS50835"/>
    </source>
</evidence>
<dbReference type="Gene3D" id="2.60.40.10">
    <property type="entry name" value="Immunoglobulins"/>
    <property type="match status" value="2"/>
</dbReference>
<dbReference type="AlphaFoldDB" id="A0A8C0YAT2"/>
<dbReference type="InterPro" id="IPR036179">
    <property type="entry name" value="Ig-like_dom_sf"/>
</dbReference>
<evidence type="ECO:0000313" key="3">
    <source>
        <dbReference type="Ensembl" id="ENSCCRP00000006154.2"/>
    </source>
</evidence>
<protein>
    <recommendedName>
        <fullName evidence="2">Ig-like domain-containing protein</fullName>
    </recommendedName>
</protein>
<organism evidence="3 4">
    <name type="scientific">Cyprinus carpio carpio</name>
    <dbReference type="NCBI Taxonomy" id="630221"/>
    <lineage>
        <taxon>Eukaryota</taxon>
        <taxon>Metazoa</taxon>
        <taxon>Chordata</taxon>
        <taxon>Craniata</taxon>
        <taxon>Vertebrata</taxon>
        <taxon>Euteleostomi</taxon>
        <taxon>Actinopterygii</taxon>
        <taxon>Neopterygii</taxon>
        <taxon>Teleostei</taxon>
        <taxon>Ostariophysi</taxon>
        <taxon>Cypriniformes</taxon>
        <taxon>Cyprinidae</taxon>
        <taxon>Cyprininae</taxon>
        <taxon>Cyprinus</taxon>
    </lineage>
</organism>
<sequence>MHLLCRGDKGIEIHLRRLKKMIHALVVFFLCFVPLIGVFGAETDEIVSAMEGDSFTLRTGLTEIQRDDEIEWRFGSSRTRITRIAAGNITTYSDEKFKNRLQIDRQTGDLTITNITNEHTGVYQLSIIIRNKKSTKRFAVSVYAHVPVPAIFSDTSHCALSAERSSTIFLCSVLIVSHVTLSWYKGNSLLSSISVSDLSISLSLPLEVEYQDSNTYSCVVNNPVSNQTTHLDISKLCQIHSDCDLCFDSPEAVIRLVVTALISVAAVAAVVLLVNDIRRFGRTQTMKRNFQSIHNGSTPVILTPLP</sequence>